<sequence length="91" mass="10457">MARIFPSRNNERSEENRPWTLVHPVRVLARSANLILGVMHKILLREGQIDQEKEHFWMVGLDVGRRPLFIELVAIGGSYRANIKPAEAHFG</sequence>
<dbReference type="AlphaFoldDB" id="A0A450UG67"/>
<gene>
    <name evidence="1" type="ORF">BECKLFY1418B_GA0070995_102621</name>
</gene>
<reference evidence="1" key="1">
    <citation type="submission" date="2019-02" db="EMBL/GenBank/DDBJ databases">
        <authorList>
            <person name="Gruber-Vodicka R. H."/>
            <person name="Seah K. B. B."/>
        </authorList>
    </citation>
    <scope>NUCLEOTIDE SEQUENCE</scope>
    <source>
        <strain evidence="1">BECK_M7</strain>
    </source>
</reference>
<protein>
    <submittedName>
        <fullName evidence="1">Uncharacterized protein</fullName>
    </submittedName>
</protein>
<accession>A0A450UG67</accession>
<dbReference type="EMBL" id="CAADFF010000026">
    <property type="protein sequence ID" value="VFJ91547.1"/>
    <property type="molecule type" value="Genomic_DNA"/>
</dbReference>
<organism evidence="1">
    <name type="scientific">Candidatus Kentrum sp. LFY</name>
    <dbReference type="NCBI Taxonomy" id="2126342"/>
    <lineage>
        <taxon>Bacteria</taxon>
        <taxon>Pseudomonadati</taxon>
        <taxon>Pseudomonadota</taxon>
        <taxon>Gammaproteobacteria</taxon>
        <taxon>Candidatus Kentrum</taxon>
    </lineage>
</organism>
<evidence type="ECO:0000313" key="1">
    <source>
        <dbReference type="EMBL" id="VFJ91547.1"/>
    </source>
</evidence>
<proteinExistence type="predicted"/>
<name>A0A450UG67_9GAMM</name>